<dbReference type="InterPro" id="IPR029039">
    <property type="entry name" value="Flavoprotein-like_sf"/>
</dbReference>
<keyword evidence="4" id="KW-1185">Reference proteome</keyword>
<keyword evidence="1" id="KW-0285">Flavoprotein</keyword>
<feature type="domain" description="NADPH-dependent FMN reductase-like" evidence="2">
    <location>
        <begin position="1"/>
        <end position="144"/>
    </location>
</feature>
<dbReference type="Pfam" id="PF03358">
    <property type="entry name" value="FMN_red"/>
    <property type="match status" value="1"/>
</dbReference>
<evidence type="ECO:0000259" key="2">
    <source>
        <dbReference type="Pfam" id="PF03358"/>
    </source>
</evidence>
<accession>A0ABY6QA04</accession>
<dbReference type="RefSeq" id="WP_279241515.1">
    <property type="nucleotide sequence ID" value="NZ_CP036501.1"/>
</dbReference>
<dbReference type="InterPro" id="IPR005025">
    <property type="entry name" value="FMN_Rdtase-like_dom"/>
</dbReference>
<protein>
    <submittedName>
        <fullName evidence="3">NADPH-dependent oxidoreductase</fullName>
    </submittedName>
</protein>
<dbReference type="SUPFAM" id="SSF52218">
    <property type="entry name" value="Flavoproteins"/>
    <property type="match status" value="1"/>
</dbReference>
<sequence>MRIGIIVGSHRKDSQSAKIGRFLQAQIESIGDHSCWTCDLGKHPLPLWDEEIGTDATHWAPLGELNAQLHSSEAIIVISPEWHGMVPAAVKNFFLVCDGTALSHKPALAVGVSVGPGGSYPITELRVSSYKNNRMCYLPEHLIVRNCMVVMNDDTAANDTDEHSYISERSLYCLRQLIAYGDALIQVRASGATDLEAYPNGM</sequence>
<evidence type="ECO:0000313" key="3">
    <source>
        <dbReference type="EMBL" id="UZP75048.1"/>
    </source>
</evidence>
<evidence type="ECO:0000256" key="1">
    <source>
        <dbReference type="ARBA" id="ARBA00022643"/>
    </source>
</evidence>
<name>A0ABY6QA04_9GAMM</name>
<dbReference type="EMBL" id="CP036501">
    <property type="protein sequence ID" value="UZP75048.1"/>
    <property type="molecule type" value="Genomic_DNA"/>
</dbReference>
<reference evidence="3 4" key="1">
    <citation type="submission" date="2019-02" db="EMBL/GenBank/DDBJ databases">
        <title>Halieaceae_genomes.</title>
        <authorList>
            <person name="Li S.-H."/>
        </authorList>
    </citation>
    <scope>NUCLEOTIDE SEQUENCE [LARGE SCALE GENOMIC DNA]</scope>
    <source>
        <strain evidence="3 4">JH123</strain>
    </source>
</reference>
<dbReference type="PANTHER" id="PTHR30543">
    <property type="entry name" value="CHROMATE REDUCTASE"/>
    <property type="match status" value="1"/>
</dbReference>
<dbReference type="Gene3D" id="3.40.50.360">
    <property type="match status" value="1"/>
</dbReference>
<dbReference type="InterPro" id="IPR050712">
    <property type="entry name" value="NAD(P)H-dep_reductase"/>
</dbReference>
<proteinExistence type="predicted"/>
<evidence type="ECO:0000313" key="4">
    <source>
        <dbReference type="Proteomes" id="UP001317963"/>
    </source>
</evidence>
<dbReference type="PANTHER" id="PTHR30543:SF31">
    <property type="entry name" value="NADPH-DEPENDENT AZOREDUCTASE AZR"/>
    <property type="match status" value="1"/>
</dbReference>
<keyword evidence="1" id="KW-0288">FMN</keyword>
<gene>
    <name evidence="3" type="ORF">E0F26_09995</name>
</gene>
<organism evidence="3 4">
    <name type="scientific">Candidatus Paraluminiphilus aquimaris</name>
    <dbReference type="NCBI Taxonomy" id="2518994"/>
    <lineage>
        <taxon>Bacteria</taxon>
        <taxon>Pseudomonadati</taxon>
        <taxon>Pseudomonadota</taxon>
        <taxon>Gammaproteobacteria</taxon>
        <taxon>Cellvibrionales</taxon>
        <taxon>Halieaceae</taxon>
        <taxon>Candidatus Paraluminiphilus</taxon>
    </lineage>
</organism>
<dbReference type="Proteomes" id="UP001317963">
    <property type="component" value="Chromosome"/>
</dbReference>